<organism evidence="2 3">
    <name type="scientific">Candidatus Alistipes avicola</name>
    <dbReference type="NCBI Taxonomy" id="2838432"/>
    <lineage>
        <taxon>Bacteria</taxon>
        <taxon>Pseudomonadati</taxon>
        <taxon>Bacteroidota</taxon>
        <taxon>Bacteroidia</taxon>
        <taxon>Bacteroidales</taxon>
        <taxon>Rikenellaceae</taxon>
        <taxon>Alistipes</taxon>
    </lineage>
</organism>
<reference evidence="2" key="1">
    <citation type="journal article" date="2021" name="PeerJ">
        <title>Extensive microbial diversity within the chicken gut microbiome revealed by metagenomics and culture.</title>
        <authorList>
            <person name="Gilroy R."/>
            <person name="Ravi A."/>
            <person name="Getino M."/>
            <person name="Pursley I."/>
            <person name="Horton D.L."/>
            <person name="Alikhan N.F."/>
            <person name="Baker D."/>
            <person name="Gharbi K."/>
            <person name="Hall N."/>
            <person name="Watson M."/>
            <person name="Adriaenssens E.M."/>
            <person name="Foster-Nyarko E."/>
            <person name="Jarju S."/>
            <person name="Secka A."/>
            <person name="Antonio M."/>
            <person name="Oren A."/>
            <person name="Chaudhuri R.R."/>
            <person name="La Ragione R."/>
            <person name="Hildebrand F."/>
            <person name="Pallen M.J."/>
        </authorList>
    </citation>
    <scope>NUCLEOTIDE SEQUENCE</scope>
    <source>
        <strain evidence="2">CHK169-11906</strain>
    </source>
</reference>
<reference evidence="2" key="2">
    <citation type="submission" date="2021-04" db="EMBL/GenBank/DDBJ databases">
        <authorList>
            <person name="Gilroy R."/>
        </authorList>
    </citation>
    <scope>NUCLEOTIDE SEQUENCE</scope>
    <source>
        <strain evidence="2">CHK169-11906</strain>
    </source>
</reference>
<accession>A0A9D2IBL6</accession>
<protein>
    <submittedName>
        <fullName evidence="2">Porin</fullName>
    </submittedName>
</protein>
<dbReference type="AlphaFoldDB" id="A0A9D2IBL6"/>
<sequence length="719" mass="83455">MYSKALKKILWILLWGGFLFVPMCVSAQFDAQAMYRQQQLQNGNDPNGTPIGANPFQSDDSNQQAEQTDTTKKKRIRKPLESYFFNDSIRALPNFSWTINSDYNKVEINPLDTTLATWRIDYPFYKEGVGHAALGGLGQATLPYNYFERPEYRDFDFAAGFDVYTYRMENVPFYNLKKPYFQFQYLESGQKKFREANFGLTVAHNISPTTGFNLNYRSRGTNGLYEWQKTKNQNLSVAVSHTGKRYSIHAGYINNHMEMRENGGVVGEWAIRDTVFEMPSGVPMKLTNYQAQNVYRNNVFFVEQSFGIPLVPVTDRDFSIANLPAVYIGHSFEYNVWSKVYTDVKGTYTDERYSRDEEGNFVFQDGLEYYKDWFINPAQSRDSLYERVISNRIFVQAQPWDRNGVIGTLNGGVGFDLHTYSQFRMESYLTGCYERVHESSYFFYGSIEGKIKRYVDWGADAKFYPSGYRGGDMSIGGNLTLTGFIRNRPLILSGRFRTETRSPSFWQENLFSNHYVWNTPLNKESETRFEVSFRVPDFALELGAWQGVVTDKIYYGLENGDVRIMQDHGTTSVTSVYARKDFRIAGLHLDHKVLLQWSTNQEAIPVPLVSAFLSYYYEFWAVRDVLRVQFGLDGHFNTRYYAPGYSPALSEFVNQREVQVGNYPYVDLFLVAKWKRARIFLKYQHINRGLFGNNEYFAIAKYPLNPGMFKFGISWGFYD</sequence>
<dbReference type="EMBL" id="DWYR01000008">
    <property type="protein sequence ID" value="HJA98474.1"/>
    <property type="molecule type" value="Genomic_DNA"/>
</dbReference>
<dbReference type="Pfam" id="PF14121">
    <property type="entry name" value="Porin_10"/>
    <property type="match status" value="1"/>
</dbReference>
<dbReference type="Proteomes" id="UP000824259">
    <property type="component" value="Unassembled WGS sequence"/>
</dbReference>
<name>A0A9D2IBL6_9BACT</name>
<proteinExistence type="predicted"/>
<gene>
    <name evidence="2" type="ORF">H9779_02595</name>
</gene>
<dbReference type="InterPro" id="IPR025631">
    <property type="entry name" value="Porin_10"/>
</dbReference>
<feature type="compositionally biased region" description="Polar residues" evidence="1">
    <location>
        <begin position="55"/>
        <end position="68"/>
    </location>
</feature>
<evidence type="ECO:0000256" key="1">
    <source>
        <dbReference type="SAM" id="MobiDB-lite"/>
    </source>
</evidence>
<comment type="caution">
    <text evidence="2">The sequence shown here is derived from an EMBL/GenBank/DDBJ whole genome shotgun (WGS) entry which is preliminary data.</text>
</comment>
<evidence type="ECO:0000313" key="3">
    <source>
        <dbReference type="Proteomes" id="UP000824259"/>
    </source>
</evidence>
<evidence type="ECO:0000313" key="2">
    <source>
        <dbReference type="EMBL" id="HJA98474.1"/>
    </source>
</evidence>
<feature type="region of interest" description="Disordered" evidence="1">
    <location>
        <begin position="40"/>
        <end position="73"/>
    </location>
</feature>